<name>A0AAV8SPH1_9ROSI</name>
<accession>A0AAV8SPH1</accession>
<keyword evidence="1" id="KW-0812">Transmembrane</keyword>
<keyword evidence="1" id="KW-0472">Membrane</keyword>
<organism evidence="3 4">
    <name type="scientific">Erythroxylum novogranatense</name>
    <dbReference type="NCBI Taxonomy" id="1862640"/>
    <lineage>
        <taxon>Eukaryota</taxon>
        <taxon>Viridiplantae</taxon>
        <taxon>Streptophyta</taxon>
        <taxon>Embryophyta</taxon>
        <taxon>Tracheophyta</taxon>
        <taxon>Spermatophyta</taxon>
        <taxon>Magnoliopsida</taxon>
        <taxon>eudicotyledons</taxon>
        <taxon>Gunneridae</taxon>
        <taxon>Pentapetalae</taxon>
        <taxon>rosids</taxon>
        <taxon>fabids</taxon>
        <taxon>Malpighiales</taxon>
        <taxon>Erythroxylaceae</taxon>
        <taxon>Erythroxylum</taxon>
    </lineage>
</organism>
<feature type="transmembrane region" description="Helical" evidence="1">
    <location>
        <begin position="7"/>
        <end position="31"/>
    </location>
</feature>
<dbReference type="PANTHER" id="PTHR46781">
    <property type="entry name" value="ALPHA 1,4-GLYCOSYLTRANSFERASE FAMILY PROTEIN"/>
    <property type="match status" value="1"/>
</dbReference>
<evidence type="ECO:0000313" key="3">
    <source>
        <dbReference type="EMBL" id="KAJ8753824.1"/>
    </source>
</evidence>
<evidence type="ECO:0000259" key="2">
    <source>
        <dbReference type="Pfam" id="PF04572"/>
    </source>
</evidence>
<dbReference type="Gene3D" id="3.90.550.20">
    <property type="match status" value="1"/>
</dbReference>
<dbReference type="Pfam" id="PF04488">
    <property type="entry name" value="Gly_transf_sug"/>
    <property type="match status" value="1"/>
</dbReference>
<dbReference type="AlphaFoldDB" id="A0AAV8SPH1"/>
<dbReference type="InterPro" id="IPR007652">
    <property type="entry name" value="A1-4-GlycosylTfrase_dom"/>
</dbReference>
<feature type="domain" description="Alpha 1,4-glycosyltransferase" evidence="2">
    <location>
        <begin position="282"/>
        <end position="403"/>
    </location>
</feature>
<reference evidence="3 4" key="1">
    <citation type="submission" date="2021-09" db="EMBL/GenBank/DDBJ databases">
        <title>Genomic insights and catalytic innovation underlie evolution of tropane alkaloids biosynthesis.</title>
        <authorList>
            <person name="Wang Y.-J."/>
            <person name="Tian T."/>
            <person name="Huang J.-P."/>
            <person name="Huang S.-X."/>
        </authorList>
    </citation>
    <scope>NUCLEOTIDE SEQUENCE [LARGE SCALE GENOMIC DNA]</scope>
    <source>
        <strain evidence="3">KIB-2018</strain>
        <tissue evidence="3">Leaf</tissue>
    </source>
</reference>
<dbReference type="EMBL" id="JAIWQS010000009">
    <property type="protein sequence ID" value="KAJ8753824.1"/>
    <property type="molecule type" value="Genomic_DNA"/>
</dbReference>
<dbReference type="InterPro" id="IPR044789">
    <property type="entry name" value="Put_A1-4-GlycosylTfrase_plant"/>
</dbReference>
<gene>
    <name evidence="3" type="ORF">K2173_000078</name>
</gene>
<dbReference type="Pfam" id="PF04572">
    <property type="entry name" value="Gb3_synth"/>
    <property type="match status" value="1"/>
</dbReference>
<dbReference type="InterPro" id="IPR029044">
    <property type="entry name" value="Nucleotide-diphossugar_trans"/>
</dbReference>
<keyword evidence="1" id="KW-1133">Transmembrane helix</keyword>
<dbReference type="Proteomes" id="UP001159364">
    <property type="component" value="Linkage Group LG09"/>
</dbReference>
<protein>
    <recommendedName>
        <fullName evidence="2">Alpha 1,4-glycosyltransferase domain-containing protein</fullName>
    </recommendedName>
</protein>
<sequence>MLDRAKTCLFFIRGFSVLMLCLYGVCIFSTVSQQSLSSGKKQVDEVVQIIRTRRVIKRTDEQLHTVQEDIYEVDVRRQNSRQLRPFNVMEREKIGGFQKELSKFDVSDNLDQEFHSRVLEFFDKGCEVQIFMTWFAPAEYFGERELLSLESVFQVHPEGCLMILSKTLDSEQGYRILKPLIDLQFKIAAVTPDLSFLLSNTPGDTWLDELKLGKKGPGRIPLGQNLSNLIRLAALYKYGGVYLDTDFIVLKSFKGLRNVIGAQSVDAVSKHWTRLNNAVLIFDRHHPLLFKFMVDFASKFDGNKWGSNGPYLVSRVVHKVSGIPGYNFTILPPTAFYPVDWIKIPGFFRKPQDLASSRWLNATLLELSENCYGVHLWNKVSKGIRIEEGCVLARLVEDHCITCQFTHRKASIIQKN</sequence>
<keyword evidence="4" id="KW-1185">Reference proteome</keyword>
<evidence type="ECO:0000256" key="1">
    <source>
        <dbReference type="SAM" id="Phobius"/>
    </source>
</evidence>
<dbReference type="PANTHER" id="PTHR46781:SF2">
    <property type="entry name" value="ALPHA 1,4-GLYCOSYLTRANSFERASE FAMILY PROTEIN"/>
    <property type="match status" value="1"/>
</dbReference>
<proteinExistence type="predicted"/>
<comment type="caution">
    <text evidence="3">The sequence shown here is derived from an EMBL/GenBank/DDBJ whole genome shotgun (WGS) entry which is preliminary data.</text>
</comment>
<dbReference type="SUPFAM" id="SSF53448">
    <property type="entry name" value="Nucleotide-diphospho-sugar transferases"/>
    <property type="match status" value="1"/>
</dbReference>
<dbReference type="InterPro" id="IPR007577">
    <property type="entry name" value="GlycoTrfase_DXD_sugar-bd_CS"/>
</dbReference>
<evidence type="ECO:0000313" key="4">
    <source>
        <dbReference type="Proteomes" id="UP001159364"/>
    </source>
</evidence>